<dbReference type="Pfam" id="PF00512">
    <property type="entry name" value="HisKA"/>
    <property type="match status" value="1"/>
</dbReference>
<dbReference type="InterPro" id="IPR005467">
    <property type="entry name" value="His_kinase_dom"/>
</dbReference>
<dbReference type="EMBL" id="QEAS01000016">
    <property type="protein sequence ID" value="PWG79250.1"/>
    <property type="molecule type" value="Genomic_DNA"/>
</dbReference>
<keyword evidence="6" id="KW-0902">Two-component regulatory system</keyword>
<dbReference type="PANTHER" id="PTHR45453">
    <property type="entry name" value="PHOSPHATE REGULON SENSOR PROTEIN PHOR"/>
    <property type="match status" value="1"/>
</dbReference>
<feature type="transmembrane region" description="Helical" evidence="7">
    <location>
        <begin position="7"/>
        <end position="30"/>
    </location>
</feature>
<dbReference type="InterPro" id="IPR036890">
    <property type="entry name" value="HATPase_C_sf"/>
</dbReference>
<protein>
    <recommendedName>
        <fullName evidence="2">histidine kinase</fullName>
        <ecNumber evidence="2">2.7.13.3</ecNumber>
    </recommendedName>
</protein>
<dbReference type="SMART" id="SM00388">
    <property type="entry name" value="HisKA"/>
    <property type="match status" value="1"/>
</dbReference>
<dbReference type="InterPro" id="IPR036097">
    <property type="entry name" value="HisK_dim/P_sf"/>
</dbReference>
<dbReference type="InterPro" id="IPR003594">
    <property type="entry name" value="HATPase_dom"/>
</dbReference>
<dbReference type="SUPFAM" id="SSF55874">
    <property type="entry name" value="ATPase domain of HSP90 chaperone/DNA topoisomerase II/histidine kinase"/>
    <property type="match status" value="1"/>
</dbReference>
<dbReference type="PROSITE" id="PS50109">
    <property type="entry name" value="HIS_KIN"/>
    <property type="match status" value="1"/>
</dbReference>
<dbReference type="GO" id="GO:0004721">
    <property type="term" value="F:phosphoprotein phosphatase activity"/>
    <property type="evidence" value="ECO:0007669"/>
    <property type="project" value="TreeGrafter"/>
</dbReference>
<keyword evidence="10" id="KW-1185">Reference proteome</keyword>
<comment type="caution">
    <text evidence="9">The sequence shown here is derived from an EMBL/GenBank/DDBJ whole genome shotgun (WGS) entry which is preliminary data.</text>
</comment>
<gene>
    <name evidence="9" type="ORF">DDR33_18370</name>
</gene>
<name>A0A2U2PD18_9SPHI</name>
<keyword evidence="5 9" id="KW-0418">Kinase</keyword>
<evidence type="ECO:0000256" key="5">
    <source>
        <dbReference type="ARBA" id="ARBA00022777"/>
    </source>
</evidence>
<dbReference type="GO" id="GO:0000155">
    <property type="term" value="F:phosphorelay sensor kinase activity"/>
    <property type="evidence" value="ECO:0007669"/>
    <property type="project" value="InterPro"/>
</dbReference>
<accession>A0A2U2PD18</accession>
<evidence type="ECO:0000259" key="8">
    <source>
        <dbReference type="PROSITE" id="PS50109"/>
    </source>
</evidence>
<dbReference type="InterPro" id="IPR004358">
    <property type="entry name" value="Sig_transdc_His_kin-like_C"/>
</dbReference>
<dbReference type="Pfam" id="PF02518">
    <property type="entry name" value="HATPase_c"/>
    <property type="match status" value="1"/>
</dbReference>
<evidence type="ECO:0000256" key="1">
    <source>
        <dbReference type="ARBA" id="ARBA00000085"/>
    </source>
</evidence>
<evidence type="ECO:0000256" key="3">
    <source>
        <dbReference type="ARBA" id="ARBA00022553"/>
    </source>
</evidence>
<evidence type="ECO:0000256" key="4">
    <source>
        <dbReference type="ARBA" id="ARBA00022679"/>
    </source>
</evidence>
<dbReference type="PRINTS" id="PR00344">
    <property type="entry name" value="BCTRLSENSOR"/>
</dbReference>
<dbReference type="InterPro" id="IPR050351">
    <property type="entry name" value="BphY/WalK/GraS-like"/>
</dbReference>
<sequence length="441" mass="50968">MKLSVKLTLFITGSKLVIVLIFITALPFLVKEIASQYTNYTLKQQKSKVISIVNKKGLDYYLQGDDNYGSYTLLKEEFIAFVPVKEKVNIDTIKDARRIIEGDTLNYRILSHTFRNNSKNYLLEIGKTTNSIERYNKPLQRFALWVLVGLVALSILIDLTFIRVLLRPLTMIIKSKLINRKFPFKKGQKRVPTSTSDFRYLDESLMMLMRQIDEAFDKEREFTSNASHELMTPISILQNKLENLLNDEQTSEASALAVVETMKTVDRLKNITRSLLLISRIENEQFIRNDKVVLRTLFDDIIEEIRHRLEEKDLNILVEIDPGVELHDVNKDLLSQLFFNLIHNAIKFNRDKGTIFIKGFYGEQGRYELTIRDTGIGIPAEDLPFIFDRFRKTNLHSHVGYGLGLAIVKSIALYHQIHINVESRVGEGTAFRLIFDDRKSG</sequence>
<comment type="catalytic activity">
    <reaction evidence="1">
        <text>ATP + protein L-histidine = ADP + protein N-phospho-L-histidine.</text>
        <dbReference type="EC" id="2.7.13.3"/>
    </reaction>
</comment>
<evidence type="ECO:0000256" key="7">
    <source>
        <dbReference type="SAM" id="Phobius"/>
    </source>
</evidence>
<dbReference type="CDD" id="cd00082">
    <property type="entry name" value="HisKA"/>
    <property type="match status" value="1"/>
</dbReference>
<feature type="domain" description="Histidine kinase" evidence="8">
    <location>
        <begin position="225"/>
        <end position="439"/>
    </location>
</feature>
<evidence type="ECO:0000256" key="6">
    <source>
        <dbReference type="ARBA" id="ARBA00023012"/>
    </source>
</evidence>
<dbReference type="Gene3D" id="3.30.565.10">
    <property type="entry name" value="Histidine kinase-like ATPase, C-terminal domain"/>
    <property type="match status" value="1"/>
</dbReference>
<proteinExistence type="predicted"/>
<keyword evidence="3" id="KW-0597">Phosphoprotein</keyword>
<dbReference type="InterPro" id="IPR003661">
    <property type="entry name" value="HisK_dim/P_dom"/>
</dbReference>
<dbReference type="GO" id="GO:0005886">
    <property type="term" value="C:plasma membrane"/>
    <property type="evidence" value="ECO:0007669"/>
    <property type="project" value="TreeGrafter"/>
</dbReference>
<evidence type="ECO:0000313" key="10">
    <source>
        <dbReference type="Proteomes" id="UP000245647"/>
    </source>
</evidence>
<dbReference type="RefSeq" id="WP_109417266.1">
    <property type="nucleotide sequence ID" value="NZ_QEAS01000016.1"/>
</dbReference>
<dbReference type="PANTHER" id="PTHR45453:SF1">
    <property type="entry name" value="PHOSPHATE REGULON SENSOR PROTEIN PHOR"/>
    <property type="match status" value="1"/>
</dbReference>
<feature type="transmembrane region" description="Helical" evidence="7">
    <location>
        <begin position="142"/>
        <end position="166"/>
    </location>
</feature>
<reference evidence="9 10" key="1">
    <citation type="submission" date="2018-04" db="EMBL/GenBank/DDBJ databases">
        <title>Pedobacter chongqingensis sp. nov., isolated from a rottenly hemp rope.</title>
        <authorList>
            <person name="Cai Y."/>
        </authorList>
    </citation>
    <scope>NUCLEOTIDE SEQUENCE [LARGE SCALE GENOMIC DNA]</scope>
    <source>
        <strain evidence="9 10">FJ4-8</strain>
    </source>
</reference>
<dbReference type="Gene3D" id="1.10.287.130">
    <property type="match status" value="1"/>
</dbReference>
<dbReference type="SUPFAM" id="SSF47384">
    <property type="entry name" value="Homodimeric domain of signal transducing histidine kinase"/>
    <property type="match status" value="1"/>
</dbReference>
<dbReference type="EC" id="2.7.13.3" evidence="2"/>
<keyword evidence="7" id="KW-0812">Transmembrane</keyword>
<keyword evidence="7" id="KW-0472">Membrane</keyword>
<keyword evidence="7" id="KW-1133">Transmembrane helix</keyword>
<evidence type="ECO:0000313" key="9">
    <source>
        <dbReference type="EMBL" id="PWG79250.1"/>
    </source>
</evidence>
<evidence type="ECO:0000256" key="2">
    <source>
        <dbReference type="ARBA" id="ARBA00012438"/>
    </source>
</evidence>
<dbReference type="GO" id="GO:0016036">
    <property type="term" value="P:cellular response to phosphate starvation"/>
    <property type="evidence" value="ECO:0007669"/>
    <property type="project" value="TreeGrafter"/>
</dbReference>
<dbReference type="Proteomes" id="UP000245647">
    <property type="component" value="Unassembled WGS sequence"/>
</dbReference>
<dbReference type="OrthoDB" id="1522504at2"/>
<keyword evidence="4" id="KW-0808">Transferase</keyword>
<dbReference type="AlphaFoldDB" id="A0A2U2PD18"/>
<dbReference type="SMART" id="SM00387">
    <property type="entry name" value="HATPase_c"/>
    <property type="match status" value="1"/>
</dbReference>
<organism evidence="9 10">
    <name type="scientific">Pararcticibacter amylolyticus</name>
    <dbReference type="NCBI Taxonomy" id="2173175"/>
    <lineage>
        <taxon>Bacteria</taxon>
        <taxon>Pseudomonadati</taxon>
        <taxon>Bacteroidota</taxon>
        <taxon>Sphingobacteriia</taxon>
        <taxon>Sphingobacteriales</taxon>
        <taxon>Sphingobacteriaceae</taxon>
        <taxon>Pararcticibacter</taxon>
    </lineage>
</organism>
<dbReference type="CDD" id="cd00075">
    <property type="entry name" value="HATPase"/>
    <property type="match status" value="1"/>
</dbReference>